<gene>
    <name evidence="2" type="ORF">ISU07_20710</name>
</gene>
<protein>
    <submittedName>
        <fullName evidence="2">Uncharacterized protein</fullName>
    </submittedName>
</protein>
<feature type="transmembrane region" description="Helical" evidence="1">
    <location>
        <begin position="173"/>
        <end position="190"/>
    </location>
</feature>
<evidence type="ECO:0000256" key="1">
    <source>
        <dbReference type="SAM" id="Phobius"/>
    </source>
</evidence>
<feature type="transmembrane region" description="Helical" evidence="1">
    <location>
        <begin position="12"/>
        <end position="32"/>
    </location>
</feature>
<keyword evidence="1" id="KW-0812">Transmembrane</keyword>
<reference evidence="2" key="1">
    <citation type="submission" date="2020-11" db="EMBL/GenBank/DDBJ databases">
        <title>Nocardioides sp. nov., isolated from Soil of Cynanchum wilfordii Hemsley rhizosphere.</title>
        <authorList>
            <person name="Lee J.-S."/>
            <person name="Suh M.K."/>
            <person name="Kim J.-S."/>
        </authorList>
    </citation>
    <scope>NUCLEOTIDE SEQUENCE</scope>
    <source>
        <strain evidence="2">KCTC 19275</strain>
    </source>
</reference>
<organism evidence="2 3">
    <name type="scientific">Nocardioides islandensis</name>
    <dbReference type="NCBI Taxonomy" id="433663"/>
    <lineage>
        <taxon>Bacteria</taxon>
        <taxon>Bacillati</taxon>
        <taxon>Actinomycetota</taxon>
        <taxon>Actinomycetes</taxon>
        <taxon>Propionibacteriales</taxon>
        <taxon>Nocardioidaceae</taxon>
        <taxon>Nocardioides</taxon>
    </lineage>
</organism>
<dbReference type="RefSeq" id="WP_194708737.1">
    <property type="nucleotide sequence ID" value="NZ_JADKPN010000016.1"/>
</dbReference>
<keyword evidence="1" id="KW-1133">Transmembrane helix</keyword>
<feature type="transmembrane region" description="Helical" evidence="1">
    <location>
        <begin position="137"/>
        <end position="161"/>
    </location>
</feature>
<sequence length="196" mass="20458">MNARFWYLRRGVAWHPVLGACGAAAITAVLLARWPDDAFLLAPALLACCAAAAAFVYDEDGLPVVAVTPRGASWRRVNRLCVALVPLSLWALIVSVRPGHVSLAQPGWWLLGGSTVLLVTGLAALASRRLVPTPGALLAPVVAIAAVAPVTFAGLFSWGTLYPIGDFPDPVRTVWLGVALTGAALSALALRPGLRP</sequence>
<keyword evidence="1" id="KW-0472">Membrane</keyword>
<proteinExistence type="predicted"/>
<feature type="transmembrane region" description="Helical" evidence="1">
    <location>
        <begin position="38"/>
        <end position="57"/>
    </location>
</feature>
<feature type="transmembrane region" description="Helical" evidence="1">
    <location>
        <begin position="108"/>
        <end position="125"/>
    </location>
</feature>
<evidence type="ECO:0000313" key="3">
    <source>
        <dbReference type="Proteomes" id="UP000640489"/>
    </source>
</evidence>
<dbReference type="PROSITE" id="PS51257">
    <property type="entry name" value="PROKAR_LIPOPROTEIN"/>
    <property type="match status" value="1"/>
</dbReference>
<accession>A0A930VFE0</accession>
<feature type="transmembrane region" description="Helical" evidence="1">
    <location>
        <begin position="77"/>
        <end position="96"/>
    </location>
</feature>
<comment type="caution">
    <text evidence="2">The sequence shown here is derived from an EMBL/GenBank/DDBJ whole genome shotgun (WGS) entry which is preliminary data.</text>
</comment>
<keyword evidence="3" id="KW-1185">Reference proteome</keyword>
<dbReference type="Proteomes" id="UP000640489">
    <property type="component" value="Unassembled WGS sequence"/>
</dbReference>
<dbReference type="EMBL" id="JADKPN010000016">
    <property type="protein sequence ID" value="MBF4765558.1"/>
    <property type="molecule type" value="Genomic_DNA"/>
</dbReference>
<dbReference type="AlphaFoldDB" id="A0A930VFE0"/>
<name>A0A930VFE0_9ACTN</name>
<evidence type="ECO:0000313" key="2">
    <source>
        <dbReference type="EMBL" id="MBF4765558.1"/>
    </source>
</evidence>